<dbReference type="GO" id="GO:0046872">
    <property type="term" value="F:metal ion binding"/>
    <property type="evidence" value="ECO:0007669"/>
    <property type="project" value="UniProtKB-KW"/>
</dbReference>
<evidence type="ECO:0000256" key="4">
    <source>
        <dbReference type="ARBA" id="ARBA00022842"/>
    </source>
</evidence>
<feature type="non-terminal residue" evidence="5">
    <location>
        <position position="1"/>
    </location>
</feature>
<evidence type="ECO:0008006" key="6">
    <source>
        <dbReference type="Google" id="ProtNLM"/>
    </source>
</evidence>
<dbReference type="AlphaFoldDB" id="X1LXA0"/>
<proteinExistence type="predicted"/>
<evidence type="ECO:0000256" key="3">
    <source>
        <dbReference type="ARBA" id="ARBA00022801"/>
    </source>
</evidence>
<evidence type="ECO:0000313" key="5">
    <source>
        <dbReference type="EMBL" id="GAH98773.1"/>
    </source>
</evidence>
<dbReference type="Gene3D" id="3.90.79.10">
    <property type="entry name" value="Nucleoside Triphosphate Pyrophosphohydrolase"/>
    <property type="match status" value="1"/>
</dbReference>
<protein>
    <recommendedName>
        <fullName evidence="6">Nudix hydrolase domain-containing protein</fullName>
    </recommendedName>
</protein>
<dbReference type="InterPro" id="IPR015797">
    <property type="entry name" value="NUDIX_hydrolase-like_dom_sf"/>
</dbReference>
<reference evidence="5" key="1">
    <citation type="journal article" date="2014" name="Front. Microbiol.">
        <title>High frequency of phylogenetically diverse reductive dehalogenase-homologous genes in deep subseafloor sedimentary metagenomes.</title>
        <authorList>
            <person name="Kawai M."/>
            <person name="Futagami T."/>
            <person name="Toyoda A."/>
            <person name="Takaki Y."/>
            <person name="Nishi S."/>
            <person name="Hori S."/>
            <person name="Arai W."/>
            <person name="Tsubouchi T."/>
            <person name="Morono Y."/>
            <person name="Uchiyama I."/>
            <person name="Ito T."/>
            <person name="Fujiyama A."/>
            <person name="Inagaki F."/>
            <person name="Takami H."/>
        </authorList>
    </citation>
    <scope>NUCLEOTIDE SEQUENCE</scope>
    <source>
        <strain evidence="5">Expedition CK06-06</strain>
    </source>
</reference>
<evidence type="ECO:0000256" key="2">
    <source>
        <dbReference type="ARBA" id="ARBA00022723"/>
    </source>
</evidence>
<accession>X1LXA0</accession>
<name>X1LXA0_9ZZZZ</name>
<dbReference type="EMBL" id="BARU01047372">
    <property type="protein sequence ID" value="GAH98773.1"/>
    <property type="molecule type" value="Genomic_DNA"/>
</dbReference>
<comment type="caution">
    <text evidence="5">The sequence shown here is derived from an EMBL/GenBank/DDBJ whole genome shotgun (WGS) entry which is preliminary data.</text>
</comment>
<keyword evidence="3" id="KW-0378">Hydrolase</keyword>
<gene>
    <name evidence="5" type="ORF">S03H2_71015</name>
</gene>
<dbReference type="SUPFAM" id="SSF55811">
    <property type="entry name" value="Nudix"/>
    <property type="match status" value="1"/>
</dbReference>
<keyword evidence="2" id="KW-0479">Metal-binding</keyword>
<comment type="cofactor">
    <cofactor evidence="1">
        <name>Mg(2+)</name>
        <dbReference type="ChEBI" id="CHEBI:18420"/>
    </cofactor>
</comment>
<evidence type="ECO:0000256" key="1">
    <source>
        <dbReference type="ARBA" id="ARBA00001946"/>
    </source>
</evidence>
<sequence length="107" mass="12420">EIVKEIVGNTYFEYLSNPLTVSVVLKTRDNKIVVAHRSKSTFEYPEYLHVPGGHIQSDKHRKEGKIEVFDAILDEIKEEFQIEKSDLKDLKCMGLCRDRKTLKPELT</sequence>
<dbReference type="GO" id="GO:0052751">
    <property type="term" value="F:GDP-mannose hydrolase activity"/>
    <property type="evidence" value="ECO:0007669"/>
    <property type="project" value="TreeGrafter"/>
</dbReference>
<dbReference type="PANTHER" id="PTHR31835">
    <property type="entry name" value="URIDINE DIPHOSPHATE GLUCOSE PYROPHOSPHATASE"/>
    <property type="match status" value="1"/>
</dbReference>
<keyword evidence="4" id="KW-0460">Magnesium</keyword>
<dbReference type="PANTHER" id="PTHR31835:SF1">
    <property type="entry name" value="URIDINE DIPHOSPHATE GLUCOSE PYROPHOSPHATASE NUDT22"/>
    <property type="match status" value="1"/>
</dbReference>
<dbReference type="InterPro" id="IPR055295">
    <property type="entry name" value="NUDT22/NUDT9-like"/>
</dbReference>
<feature type="non-terminal residue" evidence="5">
    <location>
        <position position="107"/>
    </location>
</feature>
<organism evidence="5">
    <name type="scientific">marine sediment metagenome</name>
    <dbReference type="NCBI Taxonomy" id="412755"/>
    <lineage>
        <taxon>unclassified sequences</taxon>
        <taxon>metagenomes</taxon>
        <taxon>ecological metagenomes</taxon>
    </lineage>
</organism>